<dbReference type="RefSeq" id="WP_161675783.1">
    <property type="nucleotide sequence ID" value="NZ_JAABLP010000002.1"/>
</dbReference>
<dbReference type="InterPro" id="IPR008018">
    <property type="entry name" value="Phage_tail_attach_FII"/>
</dbReference>
<accession>A0ABW9ZLA6</accession>
<evidence type="ECO:0008006" key="3">
    <source>
        <dbReference type="Google" id="ProtNLM"/>
    </source>
</evidence>
<organism evidence="1 2">
    <name type="scientific">Pannonibacter tanglangensis</name>
    <dbReference type="NCBI Taxonomy" id="2750084"/>
    <lineage>
        <taxon>Bacteria</taxon>
        <taxon>Pseudomonadati</taxon>
        <taxon>Pseudomonadota</taxon>
        <taxon>Alphaproteobacteria</taxon>
        <taxon>Hyphomicrobiales</taxon>
        <taxon>Stappiaceae</taxon>
        <taxon>Pannonibacter</taxon>
    </lineage>
</organism>
<comment type="caution">
    <text evidence="1">The sequence shown here is derived from an EMBL/GenBank/DDBJ whole genome shotgun (WGS) entry which is preliminary data.</text>
</comment>
<dbReference type="Proteomes" id="UP000541347">
    <property type="component" value="Unassembled WGS sequence"/>
</dbReference>
<protein>
    <recommendedName>
        <fullName evidence="3">Phage head-tail joining protein</fullName>
    </recommendedName>
</protein>
<keyword evidence="2" id="KW-1185">Reference proteome</keyword>
<proteinExistence type="predicted"/>
<dbReference type="Pfam" id="PF05354">
    <property type="entry name" value="Phage_attach"/>
    <property type="match status" value="1"/>
</dbReference>
<name>A0ABW9ZLA6_9HYPH</name>
<dbReference type="EMBL" id="JAABLP010000002">
    <property type="protein sequence ID" value="NBN63824.1"/>
    <property type="molecule type" value="Genomic_DNA"/>
</dbReference>
<sequence>MSIFDRLDRMASATIDRTFGAAATCIPMRATPNGRPSRDPERGEILIKGAVLDEMPKAFVDIDGRTTAPVSGMSYELSVDRHRNPEVAQIRQKDKIVMDDARLFTVDSVRPDGKARIVLVLSRS</sequence>
<gene>
    <name evidence="1" type="ORF">GWI71_09050</name>
</gene>
<evidence type="ECO:0000313" key="2">
    <source>
        <dbReference type="Proteomes" id="UP000541347"/>
    </source>
</evidence>
<evidence type="ECO:0000313" key="1">
    <source>
        <dbReference type="EMBL" id="NBN63824.1"/>
    </source>
</evidence>
<reference evidence="1 2" key="1">
    <citation type="submission" date="2020-01" db="EMBL/GenBank/DDBJ databases">
        <authorList>
            <person name="Peng S.Y."/>
            <person name="Li J."/>
            <person name="Wang M."/>
            <person name="Wang L."/>
            <person name="Wang C.Q."/>
            <person name="Wang J.R."/>
        </authorList>
    </citation>
    <scope>NUCLEOTIDE SEQUENCE [LARGE SCALE GENOMIC DNA]</scope>
    <source>
        <strain evidence="1 2">XCT-34</strain>
    </source>
</reference>